<organism evidence="1 2">
    <name type="scientific">Pseudomonas aeruginosa</name>
    <dbReference type="NCBI Taxonomy" id="287"/>
    <lineage>
        <taxon>Bacteria</taxon>
        <taxon>Pseudomonadati</taxon>
        <taxon>Pseudomonadota</taxon>
        <taxon>Gammaproteobacteria</taxon>
        <taxon>Pseudomonadales</taxon>
        <taxon>Pseudomonadaceae</taxon>
        <taxon>Pseudomonas</taxon>
    </lineage>
</organism>
<evidence type="ECO:0000313" key="2">
    <source>
        <dbReference type="Proteomes" id="UP000644192"/>
    </source>
</evidence>
<name>A0A6B1YBI6_PSEAI</name>
<proteinExistence type="predicted"/>
<dbReference type="RefSeq" id="WP_034079110.1">
    <property type="nucleotide sequence ID" value="NZ_JABLSZ010000014.1"/>
</dbReference>
<dbReference type="AlphaFoldDB" id="A0A6B1YBI6"/>
<gene>
    <name evidence="1" type="ORF">GUL26_20185</name>
</gene>
<protein>
    <submittedName>
        <fullName evidence="1">Uncharacterized protein</fullName>
    </submittedName>
</protein>
<comment type="caution">
    <text evidence="1">The sequence shown here is derived from an EMBL/GenBank/DDBJ whole genome shotgun (WGS) entry which is preliminary data.</text>
</comment>
<dbReference type="EMBL" id="WXZT01000014">
    <property type="protein sequence ID" value="MZZ14571.1"/>
    <property type="molecule type" value="Genomic_DNA"/>
</dbReference>
<evidence type="ECO:0000313" key="1">
    <source>
        <dbReference type="EMBL" id="MZZ14571.1"/>
    </source>
</evidence>
<accession>A0A6B1YBI6</accession>
<reference evidence="1" key="1">
    <citation type="submission" date="2020-01" db="EMBL/GenBank/DDBJ databases">
        <title>Bacteria Cultured from War Wounds Associated with the Conflict in Eastern Ukraine.</title>
        <authorList>
            <person name="Snesrud E."/>
            <person name="Galac M.R."/>
            <person name="Mc Gann P."/>
            <person name="Valentine K."/>
            <person name="Viacheslav K."/>
        </authorList>
    </citation>
    <scope>NUCLEOTIDE SEQUENCE</scope>
    <source>
        <strain evidence="1">VNMU148</strain>
    </source>
</reference>
<sequence length="67" mass="7721">MSMEFIRKAYAVPCKRGGQVIYRGRGTEERGTITSAKGAHLMIKLDGERKPRKFHPTWELQYLPEQA</sequence>
<dbReference type="Proteomes" id="UP000644192">
    <property type="component" value="Unassembled WGS sequence"/>
</dbReference>